<name>A0A0A8ZXM7_ARUDO</name>
<protein>
    <submittedName>
        <fullName evidence="1">Uncharacterized protein</fullName>
    </submittedName>
</protein>
<accession>A0A0A8ZXM7</accession>
<evidence type="ECO:0000313" key="1">
    <source>
        <dbReference type="EMBL" id="JAD43576.1"/>
    </source>
</evidence>
<reference evidence="1" key="1">
    <citation type="submission" date="2014-09" db="EMBL/GenBank/DDBJ databases">
        <authorList>
            <person name="Magalhaes I.L.F."/>
            <person name="Oliveira U."/>
            <person name="Santos F.R."/>
            <person name="Vidigal T.H.D.A."/>
            <person name="Brescovit A.D."/>
            <person name="Santos A.J."/>
        </authorList>
    </citation>
    <scope>NUCLEOTIDE SEQUENCE</scope>
    <source>
        <tissue evidence="1">Shoot tissue taken approximately 20 cm above the soil surface</tissue>
    </source>
</reference>
<dbReference type="EMBL" id="GBRH01254319">
    <property type="protein sequence ID" value="JAD43576.1"/>
    <property type="molecule type" value="Transcribed_RNA"/>
</dbReference>
<sequence>MTAPCLVKHEAAESIVSVFATIRRSRFHIIIEEKEMNRLTSKECKLLVFTSYCSREHM</sequence>
<reference evidence="1" key="2">
    <citation type="journal article" date="2015" name="Data Brief">
        <title>Shoot transcriptome of the giant reed, Arundo donax.</title>
        <authorList>
            <person name="Barrero R.A."/>
            <person name="Guerrero F.D."/>
            <person name="Moolhuijzen P."/>
            <person name="Goolsby J.A."/>
            <person name="Tidwell J."/>
            <person name="Bellgard S.E."/>
            <person name="Bellgard M.I."/>
        </authorList>
    </citation>
    <scope>NUCLEOTIDE SEQUENCE</scope>
    <source>
        <tissue evidence="1">Shoot tissue taken approximately 20 cm above the soil surface</tissue>
    </source>
</reference>
<dbReference type="AlphaFoldDB" id="A0A0A8ZXM7"/>
<proteinExistence type="predicted"/>
<organism evidence="1">
    <name type="scientific">Arundo donax</name>
    <name type="common">Giant reed</name>
    <name type="synonym">Donax arundinaceus</name>
    <dbReference type="NCBI Taxonomy" id="35708"/>
    <lineage>
        <taxon>Eukaryota</taxon>
        <taxon>Viridiplantae</taxon>
        <taxon>Streptophyta</taxon>
        <taxon>Embryophyta</taxon>
        <taxon>Tracheophyta</taxon>
        <taxon>Spermatophyta</taxon>
        <taxon>Magnoliopsida</taxon>
        <taxon>Liliopsida</taxon>
        <taxon>Poales</taxon>
        <taxon>Poaceae</taxon>
        <taxon>PACMAD clade</taxon>
        <taxon>Arundinoideae</taxon>
        <taxon>Arundineae</taxon>
        <taxon>Arundo</taxon>
    </lineage>
</organism>